<reference evidence="2" key="2">
    <citation type="journal article" date="2023" name="Science">
        <title>Genomic signatures of disease resistance in endangered staghorn corals.</title>
        <authorList>
            <person name="Vollmer S.V."/>
            <person name="Selwyn J.D."/>
            <person name="Despard B.A."/>
            <person name="Roesel C.L."/>
        </authorList>
    </citation>
    <scope>NUCLEOTIDE SEQUENCE</scope>
    <source>
        <strain evidence="2">K2</strain>
    </source>
</reference>
<name>A0AAD9UTX7_ACRCE</name>
<evidence type="ECO:0008006" key="4">
    <source>
        <dbReference type="Google" id="ProtNLM"/>
    </source>
</evidence>
<evidence type="ECO:0000313" key="2">
    <source>
        <dbReference type="EMBL" id="KAK2549798.1"/>
    </source>
</evidence>
<feature type="compositionally biased region" description="Polar residues" evidence="1">
    <location>
        <begin position="310"/>
        <end position="326"/>
    </location>
</feature>
<accession>A0AAD9UTX7</accession>
<proteinExistence type="predicted"/>
<gene>
    <name evidence="2" type="ORF">P5673_029619</name>
</gene>
<sequence>MGPSYASLFVGYVEHQFFNQYDGPKPDFYGRYIDDCIGAISSSREELNRFITSVNSFHTALKYTWEISETSLAFLDIKVSINGNGLRTSVHYKPTDSHSYLLHSSSHPSHADKISGPKRSVEITDRFTCTSANVIYCITCTLCKKLNTGETGKRLGDRFREHLRDVKIDDKDASKPVARHFNLPNHSKEHMSICGLSLHQAPQFLQKLIPLTPKLPNLEHLQKTERAYKLQQAENYNKRHRSSVLPELNPGDKVWIPDKNSPAVVIQKFPQPRSYVVKTEQSLLRRNRRHLIPNPKEIEETAKPLPVGNIQPTKEPGSTQGVNTPCSVVKTRSGRTVLPPTRLDL</sequence>
<protein>
    <recommendedName>
        <fullName evidence="4">Reverse transcriptase domain-containing protein</fullName>
    </recommendedName>
</protein>
<comment type="caution">
    <text evidence="2">The sequence shown here is derived from an EMBL/GenBank/DDBJ whole genome shotgun (WGS) entry which is preliminary data.</text>
</comment>
<reference evidence="2" key="1">
    <citation type="journal article" date="2023" name="G3 (Bethesda)">
        <title>Whole genome assembly and annotation of the endangered Caribbean coral Acropora cervicornis.</title>
        <authorList>
            <person name="Selwyn J.D."/>
            <person name="Vollmer S.V."/>
        </authorList>
    </citation>
    <scope>NUCLEOTIDE SEQUENCE</scope>
    <source>
        <strain evidence="2">K2</strain>
    </source>
</reference>
<keyword evidence="3" id="KW-1185">Reference proteome</keyword>
<evidence type="ECO:0000256" key="1">
    <source>
        <dbReference type="SAM" id="MobiDB-lite"/>
    </source>
</evidence>
<dbReference type="PANTHER" id="PTHR21301:SF10">
    <property type="entry name" value="REVERSE TRANSCRIPTASE DOMAIN-CONTAINING PROTEIN"/>
    <property type="match status" value="1"/>
</dbReference>
<dbReference type="EMBL" id="JARQWQ010000120">
    <property type="protein sequence ID" value="KAK2549798.1"/>
    <property type="molecule type" value="Genomic_DNA"/>
</dbReference>
<organism evidence="2 3">
    <name type="scientific">Acropora cervicornis</name>
    <name type="common">Staghorn coral</name>
    <dbReference type="NCBI Taxonomy" id="6130"/>
    <lineage>
        <taxon>Eukaryota</taxon>
        <taxon>Metazoa</taxon>
        <taxon>Cnidaria</taxon>
        <taxon>Anthozoa</taxon>
        <taxon>Hexacorallia</taxon>
        <taxon>Scleractinia</taxon>
        <taxon>Astrocoeniina</taxon>
        <taxon>Acroporidae</taxon>
        <taxon>Acropora</taxon>
    </lineage>
</organism>
<feature type="region of interest" description="Disordered" evidence="1">
    <location>
        <begin position="306"/>
        <end position="326"/>
    </location>
</feature>
<evidence type="ECO:0000313" key="3">
    <source>
        <dbReference type="Proteomes" id="UP001249851"/>
    </source>
</evidence>
<dbReference type="AlphaFoldDB" id="A0AAD9UTX7"/>
<dbReference type="Proteomes" id="UP001249851">
    <property type="component" value="Unassembled WGS sequence"/>
</dbReference>
<dbReference type="PANTHER" id="PTHR21301">
    <property type="entry name" value="REVERSE TRANSCRIPTASE"/>
    <property type="match status" value="1"/>
</dbReference>